<comment type="subcellular location">
    <subcellularLocation>
        <location evidence="1">Cell outer membrane</location>
    </subcellularLocation>
</comment>
<comment type="caution">
    <text evidence="8">The sequence shown here is derived from an EMBL/GenBank/DDBJ whole genome shotgun (WGS) entry which is preliminary data.</text>
</comment>
<evidence type="ECO:0000256" key="4">
    <source>
        <dbReference type="ARBA" id="ARBA00023136"/>
    </source>
</evidence>
<dbReference type="InterPro" id="IPR011990">
    <property type="entry name" value="TPR-like_helical_dom_sf"/>
</dbReference>
<dbReference type="EMBL" id="VWKB01000004">
    <property type="protein sequence ID" value="KAA4103502.1"/>
    <property type="molecule type" value="Genomic_DNA"/>
</dbReference>
<dbReference type="Gene3D" id="1.25.40.390">
    <property type="match status" value="1"/>
</dbReference>
<dbReference type="PROSITE" id="PS51257">
    <property type="entry name" value="PROKAR_LIPOPROTEIN"/>
    <property type="match status" value="1"/>
</dbReference>
<evidence type="ECO:0000313" key="8">
    <source>
        <dbReference type="EMBL" id="KAA4103502.1"/>
    </source>
</evidence>
<keyword evidence="4" id="KW-0472">Membrane</keyword>
<evidence type="ECO:0000256" key="3">
    <source>
        <dbReference type="ARBA" id="ARBA00022729"/>
    </source>
</evidence>
<keyword evidence="9" id="KW-1185">Reference proteome</keyword>
<feature type="domain" description="SusD-like N-terminal" evidence="7">
    <location>
        <begin position="23"/>
        <end position="218"/>
    </location>
</feature>
<evidence type="ECO:0000256" key="5">
    <source>
        <dbReference type="ARBA" id="ARBA00023237"/>
    </source>
</evidence>
<dbReference type="Proteomes" id="UP000473905">
    <property type="component" value="Unassembled WGS sequence"/>
</dbReference>
<dbReference type="InterPro" id="IPR033985">
    <property type="entry name" value="SusD-like_N"/>
</dbReference>
<dbReference type="RefSeq" id="WP_008649506.1">
    <property type="nucleotide sequence ID" value="NZ_JAMOXH010000005.1"/>
</dbReference>
<protein>
    <submittedName>
        <fullName evidence="8">RagB/SusD family nutrient uptake outer membrane protein</fullName>
    </submittedName>
</protein>
<reference evidence="8 9" key="1">
    <citation type="journal article" date="2019" name="Nat. Med.">
        <title>A library of human gut bacterial isolates paired with longitudinal multiomics data enables mechanistic microbiome research.</title>
        <authorList>
            <person name="Poyet M."/>
            <person name="Groussin M."/>
            <person name="Gibbons S.M."/>
            <person name="Avila-Pacheco J."/>
            <person name="Jiang X."/>
            <person name="Kearney S.M."/>
            <person name="Perrotta A.R."/>
            <person name="Berdy B."/>
            <person name="Zhao S."/>
            <person name="Lieberman T.D."/>
            <person name="Swanson P.K."/>
            <person name="Smith M."/>
            <person name="Roesemann S."/>
            <person name="Alexander J.E."/>
            <person name="Rich S.A."/>
            <person name="Livny J."/>
            <person name="Vlamakis H."/>
            <person name="Clish C."/>
            <person name="Bullock K."/>
            <person name="Deik A."/>
            <person name="Scott J."/>
            <person name="Pierce K.A."/>
            <person name="Xavier R.J."/>
            <person name="Alm E.J."/>
        </authorList>
    </citation>
    <scope>NUCLEOTIDE SEQUENCE [LARGE SCALE GENOMIC DNA]</scope>
    <source>
        <strain evidence="8 9">BIOML-A134</strain>
    </source>
</reference>
<evidence type="ECO:0000256" key="1">
    <source>
        <dbReference type="ARBA" id="ARBA00004442"/>
    </source>
</evidence>
<evidence type="ECO:0000259" key="7">
    <source>
        <dbReference type="Pfam" id="PF14322"/>
    </source>
</evidence>
<evidence type="ECO:0000256" key="2">
    <source>
        <dbReference type="ARBA" id="ARBA00006275"/>
    </source>
</evidence>
<proteinExistence type="inferred from homology"/>
<dbReference type="Pfam" id="PF14322">
    <property type="entry name" value="SusD-like_3"/>
    <property type="match status" value="1"/>
</dbReference>
<organism evidence="8 9">
    <name type="scientific">Bacteroides ovatus</name>
    <dbReference type="NCBI Taxonomy" id="28116"/>
    <lineage>
        <taxon>Bacteria</taxon>
        <taxon>Pseudomonadati</taxon>
        <taxon>Bacteroidota</taxon>
        <taxon>Bacteroidia</taxon>
        <taxon>Bacteroidales</taxon>
        <taxon>Bacteroidaceae</taxon>
        <taxon>Bacteroides</taxon>
    </lineage>
</organism>
<keyword evidence="5" id="KW-0998">Cell outer membrane</keyword>
<dbReference type="Pfam" id="PF07980">
    <property type="entry name" value="SusD_RagB"/>
    <property type="match status" value="1"/>
</dbReference>
<dbReference type="AlphaFoldDB" id="A0A5M5DC56"/>
<dbReference type="InterPro" id="IPR012944">
    <property type="entry name" value="SusD_RagB_dom"/>
</dbReference>
<comment type="similarity">
    <text evidence="2">Belongs to the SusD family.</text>
</comment>
<name>A0A5M5DC56_BACOV</name>
<keyword evidence="3" id="KW-0732">Signal</keyword>
<dbReference type="CDD" id="cd08977">
    <property type="entry name" value="SusD"/>
    <property type="match status" value="1"/>
</dbReference>
<gene>
    <name evidence="8" type="ORF">F3D66_03950</name>
</gene>
<sequence length="540" mass="60875">MRKILGILAIGLMGLSVVSCEDFLDVTSENQMLLDDFYKSAEECRAATGALYNRPWYPFNSRFYFIVGDARANNQYVDQVTNPGAILNRLVDNSSTLGVEDGWDSFYSVIGQADIILKNIDRAVEKGVDVTVVNGCKGEARFMRGLAYWYLMSVWGDVPIVEDPEILAQNYMVHANFQEDVLQYAIKDMEFAAENLPLSDEIGRLTRYSALGMLSRFYITAACYARGGKFSADRYPMTAAQYYEKAEEAAGIVCKQSPNKLMDNYEELFRVQNNNNSESLFALQWVGGSTTYGVGNAIQARLNKYSALMDGDQAWGGNEYLSGELVELMIDRGESSRKRGTMFFTGAKYDYIGTHTKEGYFVVPNVKLCPVKKHIVGSSKDTGIQSVSQNSGMATPMLRLAEVYLLYAEAILGTGSNTSDEDALYYFNLVRKRAGLDGMDEITLQDIWNERRCELAMEGQFWYDIVRRGYWDTDWVVEFMKNQKRGVRYDYGAPPTFSWGASDGREMKTPDASCLKLVYPLNEETLNPLLSEEPVHFDVK</sequence>
<feature type="domain" description="RagB/SusD" evidence="6">
    <location>
        <begin position="370"/>
        <end position="483"/>
    </location>
</feature>
<dbReference type="SUPFAM" id="SSF48452">
    <property type="entry name" value="TPR-like"/>
    <property type="match status" value="1"/>
</dbReference>
<evidence type="ECO:0000313" key="9">
    <source>
        <dbReference type="Proteomes" id="UP000473905"/>
    </source>
</evidence>
<evidence type="ECO:0000259" key="6">
    <source>
        <dbReference type="Pfam" id="PF07980"/>
    </source>
</evidence>
<dbReference type="GO" id="GO:0009279">
    <property type="term" value="C:cell outer membrane"/>
    <property type="evidence" value="ECO:0007669"/>
    <property type="project" value="UniProtKB-SubCell"/>
</dbReference>
<accession>A0A5M5DC56</accession>